<comment type="caution">
    <text evidence="7">The sequence shown here is derived from an EMBL/GenBank/DDBJ whole genome shotgun (WGS) entry which is preliminary data.</text>
</comment>
<dbReference type="PANTHER" id="PTHR30417:SF1">
    <property type="entry name" value="N-ACETYLMURAMOYL-L-ALANINE AMIDASE AMID"/>
    <property type="match status" value="1"/>
</dbReference>
<dbReference type="SUPFAM" id="SSF47090">
    <property type="entry name" value="PGBD-like"/>
    <property type="match status" value="1"/>
</dbReference>
<comment type="catalytic activity">
    <reaction evidence="1">
        <text>Hydrolyzes the link between N-acetylmuramoyl residues and L-amino acid residues in certain cell-wall glycopeptides.</text>
        <dbReference type="EC" id="3.5.1.28"/>
    </reaction>
</comment>
<evidence type="ECO:0000313" key="8">
    <source>
        <dbReference type="Proteomes" id="UP000233597"/>
    </source>
</evidence>
<dbReference type="Pfam" id="PF01510">
    <property type="entry name" value="Amidase_2"/>
    <property type="match status" value="1"/>
</dbReference>
<evidence type="ECO:0000256" key="4">
    <source>
        <dbReference type="ARBA" id="ARBA00022801"/>
    </source>
</evidence>
<dbReference type="InterPro" id="IPR002502">
    <property type="entry name" value="Amidase_domain"/>
</dbReference>
<reference evidence="7 8" key="1">
    <citation type="submission" date="2017-09" db="EMBL/GenBank/DDBJ databases">
        <title>Biodiversity and function of Thalassospira species in the particle-attached aromatic-hydrocarbon-degrading consortia from the surface seawater of the South China Sea.</title>
        <authorList>
            <person name="Dong C."/>
            <person name="Liu R."/>
            <person name="Shao Z."/>
        </authorList>
    </citation>
    <scope>NUCLEOTIDE SEQUENCE [LARGE SCALE GENOMIC DNA]</scope>
    <source>
        <strain evidence="7 8">CSC1P2</strain>
    </source>
</reference>
<accession>A0A2N3KWG6</accession>
<dbReference type="EC" id="3.5.1.28" evidence="3"/>
<keyword evidence="5" id="KW-0961">Cell wall biogenesis/degradation</keyword>
<dbReference type="Proteomes" id="UP000233597">
    <property type="component" value="Unassembled WGS sequence"/>
</dbReference>
<dbReference type="Gene3D" id="3.40.80.10">
    <property type="entry name" value="Peptidoglycan recognition protein-like"/>
    <property type="match status" value="1"/>
</dbReference>
<dbReference type="GO" id="GO:0071555">
    <property type="term" value="P:cell wall organization"/>
    <property type="evidence" value="ECO:0007669"/>
    <property type="project" value="UniProtKB-KW"/>
</dbReference>
<comment type="similarity">
    <text evidence="2">Belongs to the N-acetylmuramoyl-L-alanine amidase 2 family.</text>
</comment>
<dbReference type="InterPro" id="IPR051206">
    <property type="entry name" value="NAMLAA_amidase_2"/>
</dbReference>
<feature type="domain" description="N-acetylmuramoyl-L-alanine amidase" evidence="6">
    <location>
        <begin position="17"/>
        <end position="154"/>
    </location>
</feature>
<dbReference type="InterPro" id="IPR036366">
    <property type="entry name" value="PGBDSf"/>
</dbReference>
<dbReference type="Gene3D" id="1.10.101.10">
    <property type="entry name" value="PGBD-like superfamily/PGBD"/>
    <property type="match status" value="1"/>
</dbReference>
<organism evidence="7 8">
    <name type="scientific">Thalassospira marina</name>
    <dbReference type="NCBI Taxonomy" id="2048283"/>
    <lineage>
        <taxon>Bacteria</taxon>
        <taxon>Pseudomonadati</taxon>
        <taxon>Pseudomonadota</taxon>
        <taxon>Alphaproteobacteria</taxon>
        <taxon>Rhodospirillales</taxon>
        <taxon>Thalassospiraceae</taxon>
        <taxon>Thalassospira</taxon>
    </lineage>
</organism>
<proteinExistence type="inferred from homology"/>
<dbReference type="SMART" id="SM00644">
    <property type="entry name" value="Ami_2"/>
    <property type="match status" value="1"/>
</dbReference>
<evidence type="ECO:0000256" key="1">
    <source>
        <dbReference type="ARBA" id="ARBA00001561"/>
    </source>
</evidence>
<evidence type="ECO:0000259" key="6">
    <source>
        <dbReference type="SMART" id="SM00644"/>
    </source>
</evidence>
<dbReference type="SUPFAM" id="SSF55846">
    <property type="entry name" value="N-acetylmuramoyl-L-alanine amidase-like"/>
    <property type="match status" value="1"/>
</dbReference>
<dbReference type="GO" id="GO:0009254">
    <property type="term" value="P:peptidoglycan turnover"/>
    <property type="evidence" value="ECO:0007669"/>
    <property type="project" value="TreeGrafter"/>
</dbReference>
<gene>
    <name evidence="7" type="ORF">COO20_05885</name>
</gene>
<evidence type="ECO:0000313" key="7">
    <source>
        <dbReference type="EMBL" id="PKR54925.1"/>
    </source>
</evidence>
<name>A0A2N3KWG6_9PROT</name>
<dbReference type="RefSeq" id="WP_101264766.1">
    <property type="nucleotide sequence ID" value="NZ_NWTK01000003.1"/>
</dbReference>
<dbReference type="InterPro" id="IPR036505">
    <property type="entry name" value="Amidase/PGRP_sf"/>
</dbReference>
<dbReference type="AlphaFoldDB" id="A0A2N3KWG6"/>
<protein>
    <recommendedName>
        <fullName evidence="3">N-acetylmuramoyl-L-alanine amidase</fullName>
        <ecNumber evidence="3">3.5.1.28</ecNumber>
    </recommendedName>
</protein>
<dbReference type="OrthoDB" id="9794842at2"/>
<sequence>MPGQQGPNAQPIIWQPSPNFGDRPADCAIDMLVLHYTGMPSGEAALARMCDPASQVSAHYMVEEDGCIYQLVTEAKRAWHAGRGQWRGCTDVNSRSIGIEIVNPGHEFGYRPFAVRQMDAVIALCKAILGRHTIPAHNIIAHSDMAPERKEDPGELFPWEQFAVEGIGLWPRIDASDHSPQNTAEIITPENGFSGSQSPYHDDKVASAIAAEKQTSRQNAAALMDGIAVDAANGNDNTQNGSEDCEALFDRLLLQFGYGPGDPVYNRIAFQRHWRPHRLDGRADAQSIAILKDLIDQCPPLS</sequence>
<evidence type="ECO:0000256" key="3">
    <source>
        <dbReference type="ARBA" id="ARBA00011901"/>
    </source>
</evidence>
<dbReference type="GO" id="GO:0019867">
    <property type="term" value="C:outer membrane"/>
    <property type="evidence" value="ECO:0007669"/>
    <property type="project" value="TreeGrafter"/>
</dbReference>
<keyword evidence="4" id="KW-0378">Hydrolase</keyword>
<dbReference type="GO" id="GO:0009253">
    <property type="term" value="P:peptidoglycan catabolic process"/>
    <property type="evidence" value="ECO:0007669"/>
    <property type="project" value="InterPro"/>
</dbReference>
<dbReference type="InterPro" id="IPR036365">
    <property type="entry name" value="PGBD-like_sf"/>
</dbReference>
<evidence type="ECO:0000256" key="2">
    <source>
        <dbReference type="ARBA" id="ARBA00007553"/>
    </source>
</evidence>
<evidence type="ECO:0000256" key="5">
    <source>
        <dbReference type="ARBA" id="ARBA00023316"/>
    </source>
</evidence>
<dbReference type="EMBL" id="NWTK01000003">
    <property type="protein sequence ID" value="PKR54925.1"/>
    <property type="molecule type" value="Genomic_DNA"/>
</dbReference>
<dbReference type="GO" id="GO:0008745">
    <property type="term" value="F:N-acetylmuramoyl-L-alanine amidase activity"/>
    <property type="evidence" value="ECO:0007669"/>
    <property type="project" value="UniProtKB-EC"/>
</dbReference>
<dbReference type="CDD" id="cd06583">
    <property type="entry name" value="PGRP"/>
    <property type="match status" value="1"/>
</dbReference>
<dbReference type="PANTHER" id="PTHR30417">
    <property type="entry name" value="N-ACETYLMURAMOYL-L-ALANINE AMIDASE AMID"/>
    <property type="match status" value="1"/>
</dbReference>